<evidence type="ECO:0000256" key="7">
    <source>
        <dbReference type="ARBA" id="ARBA00022989"/>
    </source>
</evidence>
<keyword evidence="12" id="KW-1185">Reference proteome</keyword>
<dbReference type="CDD" id="cd03263">
    <property type="entry name" value="ABC_subfamily_A"/>
    <property type="match status" value="2"/>
</dbReference>
<dbReference type="InterPro" id="IPR003593">
    <property type="entry name" value="AAA+_ATPase"/>
</dbReference>
<dbReference type="Pfam" id="PF00005">
    <property type="entry name" value="ABC_tran"/>
    <property type="match status" value="2"/>
</dbReference>
<dbReference type="SUPFAM" id="SSF52540">
    <property type="entry name" value="P-loop containing nucleoside triphosphate hydrolases"/>
    <property type="match status" value="2"/>
</dbReference>
<dbReference type="PROSITE" id="PS00211">
    <property type="entry name" value="ABC_TRANSPORTER_1"/>
    <property type="match status" value="1"/>
</dbReference>
<keyword evidence="7 9" id="KW-1133">Transmembrane helix</keyword>
<evidence type="ECO:0000256" key="1">
    <source>
        <dbReference type="ARBA" id="ARBA00004141"/>
    </source>
</evidence>
<keyword evidence="3 9" id="KW-0812">Transmembrane</keyword>
<feature type="transmembrane region" description="Helical" evidence="9">
    <location>
        <begin position="919"/>
        <end position="942"/>
    </location>
</feature>
<dbReference type="FunFam" id="3.40.50.300:FF:002470">
    <property type="entry name" value="ABC transporter, putative"/>
    <property type="match status" value="1"/>
</dbReference>
<evidence type="ECO:0000256" key="9">
    <source>
        <dbReference type="SAM" id="Phobius"/>
    </source>
</evidence>
<keyword evidence="8 9" id="KW-0472">Membrane</keyword>
<keyword evidence="5" id="KW-0547">Nucleotide-binding</keyword>
<evidence type="ECO:0000313" key="11">
    <source>
        <dbReference type="EMBL" id="CAH2106427.1"/>
    </source>
</evidence>
<feature type="transmembrane region" description="Helical" evidence="9">
    <location>
        <begin position="1139"/>
        <end position="1165"/>
    </location>
</feature>
<feature type="domain" description="ABC transporter" evidence="10">
    <location>
        <begin position="544"/>
        <end position="774"/>
    </location>
</feature>
<gene>
    <name evidence="11" type="ORF">EEDITHA_LOCUS20562</name>
</gene>
<evidence type="ECO:0000313" key="12">
    <source>
        <dbReference type="Proteomes" id="UP001153954"/>
    </source>
</evidence>
<dbReference type="PROSITE" id="PS50893">
    <property type="entry name" value="ABC_TRANSPORTER_2"/>
    <property type="match status" value="2"/>
</dbReference>
<dbReference type="InterPro" id="IPR013525">
    <property type="entry name" value="ABC2_TM"/>
</dbReference>
<dbReference type="PANTHER" id="PTHR19229">
    <property type="entry name" value="ATP-BINDING CASSETTE TRANSPORTER SUBFAMILY A ABCA"/>
    <property type="match status" value="1"/>
</dbReference>
<feature type="transmembrane region" description="Helical" evidence="9">
    <location>
        <begin position="308"/>
        <end position="333"/>
    </location>
</feature>
<dbReference type="GO" id="GO:0016020">
    <property type="term" value="C:membrane"/>
    <property type="evidence" value="ECO:0007669"/>
    <property type="project" value="UniProtKB-SubCell"/>
</dbReference>
<feature type="transmembrane region" description="Helical" evidence="9">
    <location>
        <begin position="385"/>
        <end position="407"/>
    </location>
</feature>
<dbReference type="EMBL" id="CAKOGL010000029">
    <property type="protein sequence ID" value="CAH2106427.1"/>
    <property type="molecule type" value="Genomic_DNA"/>
</dbReference>
<comment type="subcellular location">
    <subcellularLocation>
        <location evidence="1">Membrane</location>
        <topology evidence="1">Multi-pass membrane protein</topology>
    </subcellularLocation>
</comment>
<dbReference type="InterPro" id="IPR056264">
    <property type="entry name" value="R2_ABCA1-4-like"/>
</dbReference>
<protein>
    <recommendedName>
        <fullName evidence="10">ABC transporter domain-containing protein</fullName>
    </recommendedName>
</protein>
<feature type="transmembrane region" description="Helical" evidence="9">
    <location>
        <begin position="354"/>
        <end position="379"/>
    </location>
</feature>
<dbReference type="InterPro" id="IPR026082">
    <property type="entry name" value="ABCA"/>
</dbReference>
<dbReference type="InterPro" id="IPR027417">
    <property type="entry name" value="P-loop_NTPase"/>
</dbReference>
<organism evidence="11 12">
    <name type="scientific">Euphydryas editha</name>
    <name type="common">Edith's checkerspot</name>
    <dbReference type="NCBI Taxonomy" id="104508"/>
    <lineage>
        <taxon>Eukaryota</taxon>
        <taxon>Metazoa</taxon>
        <taxon>Ecdysozoa</taxon>
        <taxon>Arthropoda</taxon>
        <taxon>Hexapoda</taxon>
        <taxon>Insecta</taxon>
        <taxon>Pterygota</taxon>
        <taxon>Neoptera</taxon>
        <taxon>Endopterygota</taxon>
        <taxon>Lepidoptera</taxon>
        <taxon>Glossata</taxon>
        <taxon>Ditrysia</taxon>
        <taxon>Papilionoidea</taxon>
        <taxon>Nymphalidae</taxon>
        <taxon>Nymphalinae</taxon>
        <taxon>Euphydryas</taxon>
    </lineage>
</organism>
<evidence type="ECO:0000256" key="8">
    <source>
        <dbReference type="ARBA" id="ARBA00023136"/>
    </source>
</evidence>
<dbReference type="GO" id="GO:0140359">
    <property type="term" value="F:ABC-type transporter activity"/>
    <property type="evidence" value="ECO:0007669"/>
    <property type="project" value="InterPro"/>
</dbReference>
<reference evidence="11" key="1">
    <citation type="submission" date="2022-03" db="EMBL/GenBank/DDBJ databases">
        <authorList>
            <person name="Tunstrom K."/>
        </authorList>
    </citation>
    <scope>NUCLEOTIDE SEQUENCE</scope>
</reference>
<feature type="transmembrane region" description="Helical" evidence="9">
    <location>
        <begin position="1098"/>
        <end position="1118"/>
    </location>
</feature>
<dbReference type="InterPro" id="IPR017871">
    <property type="entry name" value="ABC_transporter-like_CS"/>
</dbReference>
<name>A0AAU9V3Q9_EUPED</name>
<comment type="caution">
    <text evidence="11">The sequence shown here is derived from an EMBL/GenBank/DDBJ whole genome shotgun (WGS) entry which is preliminary data.</text>
</comment>
<evidence type="ECO:0000256" key="4">
    <source>
        <dbReference type="ARBA" id="ARBA00022737"/>
    </source>
</evidence>
<evidence type="ECO:0000256" key="6">
    <source>
        <dbReference type="ARBA" id="ARBA00022840"/>
    </source>
</evidence>
<dbReference type="GO" id="GO:0005524">
    <property type="term" value="F:ATP binding"/>
    <property type="evidence" value="ECO:0007669"/>
    <property type="project" value="UniProtKB-KW"/>
</dbReference>
<keyword evidence="2" id="KW-0813">Transport</keyword>
<accession>A0AAU9V3Q9</accession>
<dbReference type="FunFam" id="3.40.50.300:FF:000298">
    <property type="entry name" value="ATP-binding cassette sub-family A member 12"/>
    <property type="match status" value="1"/>
</dbReference>
<dbReference type="Proteomes" id="UP001153954">
    <property type="component" value="Unassembled WGS sequence"/>
</dbReference>
<evidence type="ECO:0000256" key="3">
    <source>
        <dbReference type="ARBA" id="ARBA00022692"/>
    </source>
</evidence>
<evidence type="ECO:0000256" key="2">
    <source>
        <dbReference type="ARBA" id="ARBA00022448"/>
    </source>
</evidence>
<feature type="domain" description="ABC transporter" evidence="10">
    <location>
        <begin position="1410"/>
        <end position="1640"/>
    </location>
</feature>
<dbReference type="Gene3D" id="3.40.50.300">
    <property type="entry name" value="P-loop containing nucleotide triphosphate hydrolases"/>
    <property type="match status" value="2"/>
</dbReference>
<dbReference type="Pfam" id="PF23321">
    <property type="entry name" value="R1_ABCA1"/>
    <property type="match status" value="1"/>
</dbReference>
<dbReference type="PANTHER" id="PTHR19229:SF250">
    <property type="entry name" value="ABC TRANSPORTER DOMAIN-CONTAINING PROTEIN-RELATED"/>
    <property type="match status" value="1"/>
</dbReference>
<keyword evidence="6" id="KW-0067">ATP-binding</keyword>
<dbReference type="GO" id="GO:0016887">
    <property type="term" value="F:ATP hydrolysis activity"/>
    <property type="evidence" value="ECO:0007669"/>
    <property type="project" value="InterPro"/>
</dbReference>
<dbReference type="GO" id="GO:0005319">
    <property type="term" value="F:lipid transporter activity"/>
    <property type="evidence" value="ECO:0007669"/>
    <property type="project" value="TreeGrafter"/>
</dbReference>
<evidence type="ECO:0000256" key="5">
    <source>
        <dbReference type="ARBA" id="ARBA00022741"/>
    </source>
</evidence>
<dbReference type="SMART" id="SM00382">
    <property type="entry name" value="AAA"/>
    <property type="match status" value="2"/>
</dbReference>
<feature type="transmembrane region" description="Helical" evidence="9">
    <location>
        <begin position="1177"/>
        <end position="1201"/>
    </location>
</feature>
<proteinExistence type="predicted"/>
<feature type="transmembrane region" description="Helical" evidence="9">
    <location>
        <begin position="268"/>
        <end position="288"/>
    </location>
</feature>
<evidence type="ECO:0000259" key="10">
    <source>
        <dbReference type="PROSITE" id="PS50893"/>
    </source>
</evidence>
<keyword evidence="4" id="KW-0677">Repeat</keyword>
<dbReference type="Pfam" id="PF12698">
    <property type="entry name" value="ABC2_membrane_3"/>
    <property type="match status" value="2"/>
</dbReference>
<dbReference type="InterPro" id="IPR003439">
    <property type="entry name" value="ABC_transporter-like_ATP-bd"/>
</dbReference>
<sequence>MSSFEKLKLLIWKNFLLQRRHKWQTLFEIASPVIFSLFLILIRCLVDPQSKPDISYPPFLPTYFNISGRQLGNLTSAKREGTLAFSPENPLTRKVTEDAMAMVALDNLNGFIALLFDPKMLPQPKGYNDSVALEAALTQPNVMNHILVGIQFDDRMANATEWPDDIKVTLRFPAVMRTPMLEHPLRISWRTNLLFPLFPQPGPREPDDMYGGKMPGYSPEMFLAVQHAVSQEIIKQKTGKSINTKVYLQRLPQLSYRRDDLLVAMERFISMILMMCFAYTFVNTVRVVTAEKEMQLKETMTIMGLPSWLHWLAWFIKQFSFLLISVMLMVILFKIPFNSTDDGEGYAVLTFTPWSVLFFFLTLFVIASLSFCFMVSVFFTRANTAASFMGLAWFSTYAAFMLTQMLYEDISLTTKLLLSLISNSAIGYALQMLIMCEGTSKGLQWNQFFTPVSYHDQFQPGHVALMLILDSILYMLIAMYVEKIRPGLYGVPLPWYFPFTKSYWCPNRKKVAALTNKDGADQEYKNALLKVVHDEEPKGVPMGINIENLTKVFRGRKRAVDNLNLRMYENEITVLLGHNGAGKTTTISMLTGMVPPTSGTATINGYDIVTETEQARKSIGICPQHNVLFPDLTVAEHIIFYSRLKGVDKSKIDEEVEHFVKLLELQEKRDVVSAHLSGGQKRRLAVGAAMCGASRVVLLDEPTSGLDPAARRALWDLLQREKKGRTMILTTHFMDEADVLGDRIAIMSGGRLQCVGTPYFLKKHYGIGYKMTIVKADNCDVDEITQFFKSYVPDVKENTNIGSELTYILPNDQVSKFPDMLKKFEEEKEKLKVSSYGLSVTSLEEVFMKAGVEDNEISSIKKNHYKNSYSDTAVVPVETHCNNIVTNEPIEKVRGWKLLKNHIKAMFLKLAYNTMRNKLAAFIQIITPIINITISVCIARSWKFMSQLPPLELSLRSGFMKTETLLSEAGNLTDNSIERKAMIAYKDYFKNFSDPSMTLTDLGRLDLAKFYLKLSAAQPARVRYEALVGATFAPGRVTAWFSNFGYHDSAVALALANDALLRAHAPAASLRVVNHPLPYSIENLVKVMASGSSMGFQFAFNIGFCMAFVTSFLVLFAIKERTSGAKLLQRVSGVRPATLWTTALIWDWLWLLMVFLAIICTLAFFQENTLATPEELGRVLLVLVIFAFAMIPLHYLASFYFKAAATGFSKMCFINIFAGCMPFLITEVLRLPQVGNPYYAHILDWVFSPLPIYCISRSFRDMSVSSLSLLACDALCAQLDALADCTRHTVCHRLNVSVCCLDDDPFLRWSEPGIGRYLFTMSLVGLVGFTILLLKEYEVFNKVCYPGSLGSKNNGNVAPHALSAGGAGGAGGAGSAGGAESANDEEDDDVAAERRAVQALARTELAKHSLVCRDLTKYYGNFLAVNRLTFAVRKGECFGLLGINGAGKTSTFRMLTGDARIGAGDAFVHGLSLRTRIQDVHRLIGYCPQFDALIENLTARETLKIFCLLRGIPVRVGSARGLQLAEMLGFIKHYDKKVHECSGGTKRKISTALAFLGDSPLVFLDEPTTGMDPASKRLVWALASAAARGGRSVLLTSHSMEECEALCARLTVMVNGRLYCLGPLQHLKNKFSQGYTLIVKCKAGPDRDSTVAKINDYVLENFRDAKLIESYLGISTYYLNDQGLPWWRVFHLMEEARTIYSIEDYSVSQTTLEQVFLRFTRIQGQVE</sequence>